<dbReference type="Pfam" id="PF00668">
    <property type="entry name" value="Condensation"/>
    <property type="match status" value="1"/>
</dbReference>
<name>A0A563F1D8_9PSEU</name>
<dbReference type="GO" id="GO:0003824">
    <property type="term" value="F:catalytic activity"/>
    <property type="evidence" value="ECO:0007669"/>
    <property type="project" value="InterPro"/>
</dbReference>
<dbReference type="InterPro" id="IPR009081">
    <property type="entry name" value="PP-bd_ACP"/>
</dbReference>
<dbReference type="GO" id="GO:0008610">
    <property type="term" value="P:lipid biosynthetic process"/>
    <property type="evidence" value="ECO:0007669"/>
    <property type="project" value="UniProtKB-ARBA"/>
</dbReference>
<dbReference type="InterPro" id="IPR001242">
    <property type="entry name" value="Condensation_dom"/>
</dbReference>
<protein>
    <recommendedName>
        <fullName evidence="5">Carrier domain-containing protein</fullName>
    </recommendedName>
</protein>
<dbReference type="SUPFAM" id="SSF52777">
    <property type="entry name" value="CoA-dependent acyltransferases"/>
    <property type="match status" value="2"/>
</dbReference>
<feature type="region of interest" description="Disordered" evidence="4">
    <location>
        <begin position="571"/>
        <end position="590"/>
    </location>
</feature>
<dbReference type="RefSeq" id="WP_146349393.1">
    <property type="nucleotide sequence ID" value="NZ_VOBR01000002.1"/>
</dbReference>
<evidence type="ECO:0000259" key="5">
    <source>
        <dbReference type="PROSITE" id="PS50075"/>
    </source>
</evidence>
<dbReference type="GO" id="GO:0005737">
    <property type="term" value="C:cytoplasm"/>
    <property type="evidence" value="ECO:0007669"/>
    <property type="project" value="TreeGrafter"/>
</dbReference>
<sequence>MNDSVARLARLSPEQRARLVARARKGTPPPRSLVPRVDPSGPIPASFAQEQLWFLSRLAPGVPNYNVPFRFALDGPLDVEALTAALNDVVARHDVLRTTLTAAPDGLRQIVRPHDRRELAVRDLSGYEDPDGLADARAFDLARAVFDLEEGPLWTVELQRLSERRHVLVWIASHAIADGGSIGVVLSELAACYAGRVTGRQATLTENPVQFGDFAAWQRQWLTDDRVAELLSYWRDQVHGYAGLGLSYDHPKQPGIALDGRTVTFQVAPTVAARITELARERGSSAFMVLLATYQVLLMRLSGRDDIAVATPLAGRDRPEFERVAGSLTNTVVLRTALDGDPSFGELVDRVRDVTFDALKHQDLPFGKLVEVVRPARNGQSNPITQTIFSYGGTPLMRGETAFGPNARLRCDGMSNDTVRFDFELVLDEKPEGLCARFEYNADWIDRRSAELICAAYQEILAAAVDAPELPLSKLPAPELPRWEPDESIPEQARRSTDEVSPLEDELTALWASRLDVDRVGRDDDFFGLGGHSFLATELVNDINARLGSRISVVELFQASTVASLAKVIEDQPDEAPEDTPDLAGTVERMSDDEVAAALQRLRSRA</sequence>
<feature type="compositionally biased region" description="Acidic residues" evidence="4">
    <location>
        <begin position="571"/>
        <end position="581"/>
    </location>
</feature>
<dbReference type="PANTHER" id="PTHR45527:SF1">
    <property type="entry name" value="FATTY ACID SYNTHASE"/>
    <property type="match status" value="1"/>
</dbReference>
<gene>
    <name evidence="6" type="ORF">FKR81_03305</name>
</gene>
<dbReference type="AlphaFoldDB" id="A0A563F1D8"/>
<evidence type="ECO:0000313" key="7">
    <source>
        <dbReference type="Proteomes" id="UP000316639"/>
    </source>
</evidence>
<keyword evidence="3" id="KW-0597">Phosphoprotein</keyword>
<comment type="cofactor">
    <cofactor evidence="1">
        <name>pantetheine 4'-phosphate</name>
        <dbReference type="ChEBI" id="CHEBI:47942"/>
    </cofactor>
</comment>
<dbReference type="CDD" id="cd19531">
    <property type="entry name" value="LCL_NRPS-like"/>
    <property type="match status" value="1"/>
</dbReference>
<dbReference type="Gene3D" id="3.30.559.30">
    <property type="entry name" value="Nonribosomal peptide synthetase, condensation domain"/>
    <property type="match status" value="1"/>
</dbReference>
<dbReference type="SUPFAM" id="SSF47336">
    <property type="entry name" value="ACP-like"/>
    <property type="match status" value="1"/>
</dbReference>
<dbReference type="Gene3D" id="3.30.559.10">
    <property type="entry name" value="Chloramphenicol acetyltransferase-like domain"/>
    <property type="match status" value="1"/>
</dbReference>
<dbReference type="InterPro" id="IPR023213">
    <property type="entry name" value="CAT-like_dom_sf"/>
</dbReference>
<feature type="region of interest" description="Disordered" evidence="4">
    <location>
        <begin position="476"/>
        <end position="500"/>
    </location>
</feature>
<reference evidence="6 7" key="1">
    <citation type="submission" date="2019-07" db="EMBL/GenBank/DDBJ databases">
        <title>Lentzea xizangensis sp. nov., isolated from Qinghai-Tibetan Plateau Soils.</title>
        <authorList>
            <person name="Huang J."/>
        </authorList>
    </citation>
    <scope>NUCLEOTIDE SEQUENCE [LARGE SCALE GENOMIC DNA]</scope>
    <source>
        <strain evidence="6 7">FXJ1.1311</strain>
    </source>
</reference>
<dbReference type="Proteomes" id="UP000316639">
    <property type="component" value="Unassembled WGS sequence"/>
</dbReference>
<keyword evidence="2" id="KW-0596">Phosphopantetheine</keyword>
<dbReference type="Gene3D" id="1.10.1200.10">
    <property type="entry name" value="ACP-like"/>
    <property type="match status" value="1"/>
</dbReference>
<dbReference type="GO" id="GO:0043041">
    <property type="term" value="P:amino acid activation for nonribosomal peptide biosynthetic process"/>
    <property type="evidence" value="ECO:0007669"/>
    <property type="project" value="TreeGrafter"/>
</dbReference>
<organism evidence="6 7">
    <name type="scientific">Lentzea tibetensis</name>
    <dbReference type="NCBI Taxonomy" id="2591470"/>
    <lineage>
        <taxon>Bacteria</taxon>
        <taxon>Bacillati</taxon>
        <taxon>Actinomycetota</taxon>
        <taxon>Actinomycetes</taxon>
        <taxon>Pseudonocardiales</taxon>
        <taxon>Pseudonocardiaceae</taxon>
        <taxon>Lentzea</taxon>
    </lineage>
</organism>
<evidence type="ECO:0000313" key="6">
    <source>
        <dbReference type="EMBL" id="TWP53797.1"/>
    </source>
</evidence>
<evidence type="ECO:0000256" key="3">
    <source>
        <dbReference type="ARBA" id="ARBA00022553"/>
    </source>
</evidence>
<dbReference type="EMBL" id="VOBR01000002">
    <property type="protein sequence ID" value="TWP53797.1"/>
    <property type="molecule type" value="Genomic_DNA"/>
</dbReference>
<evidence type="ECO:0000256" key="2">
    <source>
        <dbReference type="ARBA" id="ARBA00022450"/>
    </source>
</evidence>
<dbReference type="Pfam" id="PF00550">
    <property type="entry name" value="PP-binding"/>
    <property type="match status" value="1"/>
</dbReference>
<dbReference type="PROSITE" id="PS50075">
    <property type="entry name" value="CARRIER"/>
    <property type="match status" value="1"/>
</dbReference>
<dbReference type="OrthoDB" id="2472181at2"/>
<dbReference type="InterPro" id="IPR036736">
    <property type="entry name" value="ACP-like_sf"/>
</dbReference>
<feature type="domain" description="Carrier" evidence="5">
    <location>
        <begin position="498"/>
        <end position="573"/>
    </location>
</feature>
<keyword evidence="7" id="KW-1185">Reference proteome</keyword>
<dbReference type="PANTHER" id="PTHR45527">
    <property type="entry name" value="NONRIBOSOMAL PEPTIDE SYNTHETASE"/>
    <property type="match status" value="1"/>
</dbReference>
<dbReference type="GO" id="GO:0072330">
    <property type="term" value="P:monocarboxylic acid biosynthetic process"/>
    <property type="evidence" value="ECO:0007669"/>
    <property type="project" value="UniProtKB-ARBA"/>
</dbReference>
<dbReference type="FunFam" id="1.10.1200.10:FF:000016">
    <property type="entry name" value="Non-ribosomal peptide synthase"/>
    <property type="match status" value="1"/>
</dbReference>
<dbReference type="GO" id="GO:0044550">
    <property type="term" value="P:secondary metabolite biosynthetic process"/>
    <property type="evidence" value="ECO:0007669"/>
    <property type="project" value="TreeGrafter"/>
</dbReference>
<evidence type="ECO:0000256" key="1">
    <source>
        <dbReference type="ARBA" id="ARBA00001957"/>
    </source>
</evidence>
<dbReference type="InterPro" id="IPR020806">
    <property type="entry name" value="PKS_PP-bd"/>
</dbReference>
<dbReference type="GO" id="GO:0031177">
    <property type="term" value="F:phosphopantetheine binding"/>
    <property type="evidence" value="ECO:0007669"/>
    <property type="project" value="InterPro"/>
</dbReference>
<proteinExistence type="predicted"/>
<evidence type="ECO:0000256" key="4">
    <source>
        <dbReference type="SAM" id="MobiDB-lite"/>
    </source>
</evidence>
<dbReference type="SMART" id="SM00823">
    <property type="entry name" value="PKS_PP"/>
    <property type="match status" value="1"/>
</dbReference>
<accession>A0A563F1D8</accession>
<comment type="caution">
    <text evidence="6">The sequence shown here is derived from an EMBL/GenBank/DDBJ whole genome shotgun (WGS) entry which is preliminary data.</text>
</comment>